<organism evidence="1 2">
    <name type="scientific">Araneus ventricosus</name>
    <name type="common">Orbweaver spider</name>
    <name type="synonym">Epeira ventricosa</name>
    <dbReference type="NCBI Taxonomy" id="182803"/>
    <lineage>
        <taxon>Eukaryota</taxon>
        <taxon>Metazoa</taxon>
        <taxon>Ecdysozoa</taxon>
        <taxon>Arthropoda</taxon>
        <taxon>Chelicerata</taxon>
        <taxon>Arachnida</taxon>
        <taxon>Araneae</taxon>
        <taxon>Araneomorphae</taxon>
        <taxon>Entelegynae</taxon>
        <taxon>Araneoidea</taxon>
        <taxon>Araneidae</taxon>
        <taxon>Araneus</taxon>
    </lineage>
</organism>
<accession>A0A4Y2J079</accession>
<name>A0A4Y2J079_ARAVE</name>
<evidence type="ECO:0000313" key="2">
    <source>
        <dbReference type="Proteomes" id="UP000499080"/>
    </source>
</evidence>
<keyword evidence="2" id="KW-1185">Reference proteome</keyword>
<dbReference type="AlphaFoldDB" id="A0A4Y2J079"/>
<dbReference type="Proteomes" id="UP000499080">
    <property type="component" value="Unassembled WGS sequence"/>
</dbReference>
<evidence type="ECO:0000313" key="1">
    <source>
        <dbReference type="EMBL" id="GBM82542.1"/>
    </source>
</evidence>
<proteinExistence type="predicted"/>
<reference evidence="1 2" key="1">
    <citation type="journal article" date="2019" name="Sci. Rep.">
        <title>Orb-weaving spider Araneus ventricosus genome elucidates the spidroin gene catalogue.</title>
        <authorList>
            <person name="Kono N."/>
            <person name="Nakamura H."/>
            <person name="Ohtoshi R."/>
            <person name="Moran D.A.P."/>
            <person name="Shinohara A."/>
            <person name="Yoshida Y."/>
            <person name="Fujiwara M."/>
            <person name="Mori M."/>
            <person name="Tomita M."/>
            <person name="Arakawa K."/>
        </authorList>
    </citation>
    <scope>NUCLEOTIDE SEQUENCE [LARGE SCALE GENOMIC DNA]</scope>
</reference>
<dbReference type="EMBL" id="BGPR01003017">
    <property type="protein sequence ID" value="GBM82542.1"/>
    <property type="molecule type" value="Genomic_DNA"/>
</dbReference>
<protein>
    <submittedName>
        <fullName evidence="1">Uncharacterized protein</fullName>
    </submittedName>
</protein>
<gene>
    <name evidence="1" type="ORF">AVEN_29330_1</name>
</gene>
<comment type="caution">
    <text evidence="1">The sequence shown here is derived from an EMBL/GenBank/DDBJ whole genome shotgun (WGS) entry which is preliminary data.</text>
</comment>
<sequence length="86" mass="9789">MVKTGAITEMEGKFEHILAVIKEMKQGQEDMQANILNVISTKVYAIVEVELSLVLVILTSRFEATRRLFWDGPCNFEPRSDVEDDT</sequence>